<feature type="transmembrane region" description="Helical" evidence="10">
    <location>
        <begin position="6"/>
        <end position="26"/>
    </location>
</feature>
<proteinExistence type="inferred from homology"/>
<dbReference type="Proteomes" id="UP000095282">
    <property type="component" value="Unplaced"/>
</dbReference>
<dbReference type="InterPro" id="IPR000175">
    <property type="entry name" value="Na/ntran_symport"/>
</dbReference>
<protein>
    <submittedName>
        <fullName evidence="12">G_PROTEIN_RECEP_F1_2 domain-containing protein</fullName>
    </submittedName>
</protein>
<dbReference type="AlphaFoldDB" id="A0A1I7U7A6"/>
<keyword evidence="8" id="KW-0325">Glycoprotein</keyword>
<keyword evidence="11" id="KW-1185">Reference proteome</keyword>
<organism evidence="11 12">
    <name type="scientific">Caenorhabditis tropicalis</name>
    <dbReference type="NCBI Taxonomy" id="1561998"/>
    <lineage>
        <taxon>Eukaryota</taxon>
        <taxon>Metazoa</taxon>
        <taxon>Ecdysozoa</taxon>
        <taxon>Nematoda</taxon>
        <taxon>Chromadorea</taxon>
        <taxon>Rhabditida</taxon>
        <taxon>Rhabditina</taxon>
        <taxon>Rhabditomorpha</taxon>
        <taxon>Rhabditoidea</taxon>
        <taxon>Rhabditidae</taxon>
        <taxon>Peloderinae</taxon>
        <taxon>Caenorhabditis</taxon>
    </lineage>
</organism>
<dbReference type="SUPFAM" id="SSF161070">
    <property type="entry name" value="SNF-like"/>
    <property type="match status" value="1"/>
</dbReference>
<dbReference type="WBParaSite" id="Csp11.Scaffold629.g15587.t2">
    <property type="protein sequence ID" value="Csp11.Scaffold629.g15587.t2"/>
    <property type="gene ID" value="Csp11.Scaffold629.g15587"/>
</dbReference>
<evidence type="ECO:0000256" key="8">
    <source>
        <dbReference type="ARBA" id="ARBA00023180"/>
    </source>
</evidence>
<evidence type="ECO:0000256" key="9">
    <source>
        <dbReference type="SAM" id="MobiDB-lite"/>
    </source>
</evidence>
<feature type="transmembrane region" description="Helical" evidence="10">
    <location>
        <begin position="87"/>
        <end position="106"/>
    </location>
</feature>
<name>A0A1I7U7A6_9PELO</name>
<evidence type="ECO:0000256" key="3">
    <source>
        <dbReference type="ARBA" id="ARBA00022448"/>
    </source>
</evidence>
<dbReference type="GO" id="GO:0015179">
    <property type="term" value="F:L-amino acid transmembrane transporter activity"/>
    <property type="evidence" value="ECO:0007669"/>
    <property type="project" value="TreeGrafter"/>
</dbReference>
<evidence type="ECO:0000256" key="5">
    <source>
        <dbReference type="ARBA" id="ARBA00022847"/>
    </source>
</evidence>
<evidence type="ECO:0000256" key="4">
    <source>
        <dbReference type="ARBA" id="ARBA00022692"/>
    </source>
</evidence>
<reference evidence="12" key="1">
    <citation type="submission" date="2016-11" db="UniProtKB">
        <authorList>
            <consortium name="WormBaseParasite"/>
        </authorList>
    </citation>
    <scope>IDENTIFICATION</scope>
</reference>
<feature type="region of interest" description="Disordered" evidence="9">
    <location>
        <begin position="197"/>
        <end position="223"/>
    </location>
</feature>
<evidence type="ECO:0000256" key="1">
    <source>
        <dbReference type="ARBA" id="ARBA00004141"/>
    </source>
</evidence>
<dbReference type="Pfam" id="PF00209">
    <property type="entry name" value="SNF"/>
    <property type="match status" value="1"/>
</dbReference>
<keyword evidence="3" id="KW-0813">Transport</keyword>
<keyword evidence="6 10" id="KW-1133">Transmembrane helix</keyword>
<dbReference type="STRING" id="1561998.A0A1I7U7A6"/>
<evidence type="ECO:0000256" key="10">
    <source>
        <dbReference type="SAM" id="Phobius"/>
    </source>
</evidence>
<feature type="transmembrane region" description="Helical" evidence="10">
    <location>
        <begin position="47"/>
        <end position="67"/>
    </location>
</feature>
<comment type="similarity">
    <text evidence="2">Belongs to the sodium:neurotransmitter symporter (SNF) (TC 2.A.22) family.</text>
</comment>
<evidence type="ECO:0000313" key="12">
    <source>
        <dbReference type="WBParaSite" id="Csp11.Scaffold629.g15587.t2"/>
    </source>
</evidence>
<dbReference type="GO" id="GO:0005283">
    <property type="term" value="F:amino acid:sodium symporter activity"/>
    <property type="evidence" value="ECO:0007669"/>
    <property type="project" value="TreeGrafter"/>
</dbReference>
<evidence type="ECO:0000313" key="11">
    <source>
        <dbReference type="Proteomes" id="UP000095282"/>
    </source>
</evidence>
<dbReference type="GO" id="GO:0089718">
    <property type="term" value="P:amino acid import across plasma membrane"/>
    <property type="evidence" value="ECO:0007669"/>
    <property type="project" value="TreeGrafter"/>
</dbReference>
<dbReference type="eggNOG" id="KOG3660">
    <property type="taxonomic scope" value="Eukaryota"/>
</dbReference>
<sequence length="243" mass="28501">MVHEYRGGAFIIAYTIMLIAVGYPVLYLELIIGQFHRCSSIVFIRRCVPILQGFGYMALLSAITVLYPYQYMGGPAYIQMIQDFQKIAAGLFITIQLLIVLEFYGLDMIYEDMYDLMGHPSINQWSRAYSWSIWKWRWRMAPALSLAYVVNVFIREYPSHENDLIYFYYYDNYLPDVEPEDPTEFWKNNYLDFSNPTDVTPKPGVRGSEKPVKPQTNQESLEEERLSFQNYMASSIPENTNRD</sequence>
<evidence type="ECO:0000256" key="2">
    <source>
        <dbReference type="ARBA" id="ARBA00006459"/>
    </source>
</evidence>
<comment type="subcellular location">
    <subcellularLocation>
        <location evidence="1">Membrane</location>
        <topology evidence="1">Multi-pass membrane protein</topology>
    </subcellularLocation>
</comment>
<keyword evidence="4 10" id="KW-0812">Transmembrane</keyword>
<dbReference type="InterPro" id="IPR037272">
    <property type="entry name" value="SNS_sf"/>
</dbReference>
<accession>A0A1I7U7A6</accession>
<keyword evidence="7 10" id="KW-0472">Membrane</keyword>
<keyword evidence="5" id="KW-0769">Symport</keyword>
<dbReference type="GO" id="GO:0005886">
    <property type="term" value="C:plasma membrane"/>
    <property type="evidence" value="ECO:0007669"/>
    <property type="project" value="TreeGrafter"/>
</dbReference>
<dbReference type="PANTHER" id="PTHR11616">
    <property type="entry name" value="SODIUM/CHLORIDE DEPENDENT TRANSPORTER"/>
    <property type="match status" value="1"/>
</dbReference>
<evidence type="ECO:0000256" key="7">
    <source>
        <dbReference type="ARBA" id="ARBA00023136"/>
    </source>
</evidence>
<dbReference type="PROSITE" id="PS50267">
    <property type="entry name" value="NA_NEUROTRAN_SYMP_3"/>
    <property type="match status" value="1"/>
</dbReference>
<dbReference type="PANTHER" id="PTHR11616:SF321">
    <property type="entry name" value="SODIUM-DEPENDENT NUTRIENT AMINO ACID TRANSPORTER 1-RELATED"/>
    <property type="match status" value="1"/>
</dbReference>
<evidence type="ECO:0000256" key="6">
    <source>
        <dbReference type="ARBA" id="ARBA00022989"/>
    </source>
</evidence>